<dbReference type="SUPFAM" id="SSF55797">
    <property type="entry name" value="PR-1-like"/>
    <property type="match status" value="1"/>
</dbReference>
<comment type="caution">
    <text evidence="3">The sequence shown here is derived from an EMBL/GenBank/DDBJ whole genome shotgun (WGS) entry which is preliminary data.</text>
</comment>
<feature type="domain" description="SCP" evidence="2">
    <location>
        <begin position="44"/>
        <end position="184"/>
    </location>
</feature>
<dbReference type="Gene3D" id="3.40.33.10">
    <property type="entry name" value="CAP"/>
    <property type="match status" value="1"/>
</dbReference>
<dbReference type="PRINTS" id="PR00837">
    <property type="entry name" value="V5TPXLIKE"/>
</dbReference>
<feature type="chain" id="PRO_5021216778" evidence="1">
    <location>
        <begin position="19"/>
        <end position="189"/>
    </location>
</feature>
<dbReference type="InterPro" id="IPR035940">
    <property type="entry name" value="CAP_sf"/>
</dbReference>
<evidence type="ECO:0000313" key="4">
    <source>
        <dbReference type="Proteomes" id="UP000319931"/>
    </source>
</evidence>
<dbReference type="GO" id="GO:0006508">
    <property type="term" value="P:proteolysis"/>
    <property type="evidence" value="ECO:0007669"/>
    <property type="project" value="UniProtKB-KW"/>
</dbReference>
<dbReference type="InterPro" id="IPR014044">
    <property type="entry name" value="CAP_dom"/>
</dbReference>
<dbReference type="RefSeq" id="WP_140846726.1">
    <property type="nucleotide sequence ID" value="NZ_RCZC01000001.1"/>
</dbReference>
<dbReference type="Pfam" id="PF00188">
    <property type="entry name" value="CAP"/>
    <property type="match status" value="1"/>
</dbReference>
<reference evidence="3 4" key="1">
    <citation type="journal article" date="2019" name="Environ. Microbiol.">
        <title>Species interactions and distinct microbial communities in high Arctic permafrost affected cryosols are associated with the CH4 and CO2 gas fluxes.</title>
        <authorList>
            <person name="Altshuler I."/>
            <person name="Hamel J."/>
            <person name="Turney S."/>
            <person name="Magnuson E."/>
            <person name="Levesque R."/>
            <person name="Greer C."/>
            <person name="Whyte L.G."/>
        </authorList>
    </citation>
    <scope>NUCLEOTIDE SEQUENCE [LARGE SCALE GENOMIC DNA]</scope>
    <source>
        <strain evidence="3 4">E6.1</strain>
    </source>
</reference>
<keyword evidence="4" id="KW-1185">Reference proteome</keyword>
<dbReference type="InterPro" id="IPR018244">
    <property type="entry name" value="Allrgn_V5/Tpx1_CS"/>
</dbReference>
<accession>A0A502G3G9</accession>
<dbReference type="PANTHER" id="PTHR10334">
    <property type="entry name" value="CYSTEINE-RICH SECRETORY PROTEIN-RELATED"/>
    <property type="match status" value="1"/>
</dbReference>
<keyword evidence="3" id="KW-0378">Hydrolase</keyword>
<organism evidence="3 4">
    <name type="scientific">Sphingomonas glacialis</name>
    <dbReference type="NCBI Taxonomy" id="658225"/>
    <lineage>
        <taxon>Bacteria</taxon>
        <taxon>Pseudomonadati</taxon>
        <taxon>Pseudomonadota</taxon>
        <taxon>Alphaproteobacteria</taxon>
        <taxon>Sphingomonadales</taxon>
        <taxon>Sphingomonadaceae</taxon>
        <taxon>Sphingomonas</taxon>
    </lineage>
</organism>
<evidence type="ECO:0000259" key="2">
    <source>
        <dbReference type="SMART" id="SM00198"/>
    </source>
</evidence>
<protein>
    <submittedName>
        <fullName evidence="3">Serine protease</fullName>
    </submittedName>
</protein>
<dbReference type="PROSITE" id="PS51257">
    <property type="entry name" value="PROKAR_LIPOPROTEIN"/>
    <property type="match status" value="1"/>
</dbReference>
<dbReference type="GO" id="GO:0005576">
    <property type="term" value="C:extracellular region"/>
    <property type="evidence" value="ECO:0007669"/>
    <property type="project" value="InterPro"/>
</dbReference>
<dbReference type="OrthoDB" id="9794228at2"/>
<dbReference type="GO" id="GO:0008233">
    <property type="term" value="F:peptidase activity"/>
    <property type="evidence" value="ECO:0007669"/>
    <property type="project" value="UniProtKB-KW"/>
</dbReference>
<evidence type="ECO:0000256" key="1">
    <source>
        <dbReference type="SAM" id="SignalP"/>
    </source>
</evidence>
<dbReference type="SMART" id="SM00198">
    <property type="entry name" value="SCP"/>
    <property type="match status" value="1"/>
</dbReference>
<dbReference type="InterPro" id="IPR001283">
    <property type="entry name" value="CRISP-related"/>
</dbReference>
<proteinExistence type="predicted"/>
<keyword evidence="1" id="KW-0732">Signal</keyword>
<name>A0A502G3G9_9SPHN</name>
<dbReference type="EMBL" id="RCZC01000001">
    <property type="protein sequence ID" value="TPG56111.1"/>
    <property type="molecule type" value="Genomic_DNA"/>
</dbReference>
<dbReference type="PROSITE" id="PS01009">
    <property type="entry name" value="CRISP_1"/>
    <property type="match status" value="1"/>
</dbReference>
<sequence length="189" mass="20794">MRVHWLALAALAMLAGCAAPDPDEPPRVTELRPDDRPAARGDALLRRAMLVEHNAARAAVGAAPLTWSDELAADAARYAAVLAATRDFKHSTGVRGRIPEGENLFMGSRGAYRYDEMVRLWADERRFYRAGAVPDISTTGRWQDVGHYTQIVWRRTSQVGCALASSARDDYLVCRYTPPGNVVGQRVAD</sequence>
<keyword evidence="3" id="KW-0645">Protease</keyword>
<dbReference type="PRINTS" id="PR00838">
    <property type="entry name" value="V5ALLERGEN"/>
</dbReference>
<dbReference type="PROSITE" id="PS01010">
    <property type="entry name" value="CRISP_2"/>
    <property type="match status" value="1"/>
</dbReference>
<dbReference type="AlphaFoldDB" id="A0A502G3G9"/>
<gene>
    <name evidence="3" type="ORF">EAH76_00595</name>
</gene>
<dbReference type="Proteomes" id="UP000319931">
    <property type="component" value="Unassembled WGS sequence"/>
</dbReference>
<feature type="signal peptide" evidence="1">
    <location>
        <begin position="1"/>
        <end position="18"/>
    </location>
</feature>
<evidence type="ECO:0000313" key="3">
    <source>
        <dbReference type="EMBL" id="TPG56111.1"/>
    </source>
</evidence>
<dbReference type="InterPro" id="IPR002413">
    <property type="entry name" value="V5_allergen-like"/>
</dbReference>